<evidence type="ECO:0000259" key="11">
    <source>
        <dbReference type="Pfam" id="PF01706"/>
    </source>
</evidence>
<protein>
    <recommendedName>
        <fullName evidence="4">Flagellar motor switch protein FliG</fullName>
    </recommendedName>
</protein>
<dbReference type="GO" id="GO:0006935">
    <property type="term" value="P:chemotaxis"/>
    <property type="evidence" value="ECO:0007669"/>
    <property type="project" value="UniProtKB-KW"/>
</dbReference>
<dbReference type="EMBL" id="CP041036">
    <property type="protein sequence ID" value="QDE30281.1"/>
    <property type="molecule type" value="Genomic_DNA"/>
</dbReference>
<evidence type="ECO:0000259" key="12">
    <source>
        <dbReference type="Pfam" id="PF14841"/>
    </source>
</evidence>
<comment type="similarity">
    <text evidence="3">Belongs to the FliG family.</text>
</comment>
<gene>
    <name evidence="14" type="ORF">FH971_04415</name>
</gene>
<dbReference type="InterPro" id="IPR023087">
    <property type="entry name" value="Flg_Motor_Flig_C"/>
</dbReference>
<evidence type="ECO:0000256" key="6">
    <source>
        <dbReference type="ARBA" id="ARBA00022500"/>
    </source>
</evidence>
<keyword evidence="5" id="KW-1003">Cell membrane</keyword>
<evidence type="ECO:0000256" key="8">
    <source>
        <dbReference type="ARBA" id="ARBA00023136"/>
    </source>
</evidence>
<dbReference type="AlphaFoldDB" id="A0A4Y5YBX2"/>
<keyword evidence="6" id="KW-0145">Chemotaxis</keyword>
<name>A0A4Y5YBX2_9GAMM</name>
<dbReference type="GO" id="GO:0009425">
    <property type="term" value="C:bacterial-type flagellum basal body"/>
    <property type="evidence" value="ECO:0007669"/>
    <property type="project" value="UniProtKB-SubCell"/>
</dbReference>
<reference evidence="14 15" key="1">
    <citation type="submission" date="2019-06" db="EMBL/GenBank/DDBJ databases">
        <title>The genome of Shewanella sp. SM1901.</title>
        <authorList>
            <person name="Cha Q."/>
        </authorList>
    </citation>
    <scope>NUCLEOTIDE SEQUENCE [LARGE SCALE GENOMIC DNA]</scope>
    <source>
        <strain evidence="14 15">SM1901</strain>
    </source>
</reference>
<comment type="subcellular location">
    <subcellularLocation>
        <location evidence="1">Bacterial flagellum basal body</location>
    </subcellularLocation>
    <subcellularLocation>
        <location evidence="2">Cell inner membrane</location>
        <topology evidence="2">Peripheral membrane protein</topology>
        <orientation evidence="2">Cytoplasmic side</orientation>
    </subcellularLocation>
</comment>
<dbReference type="PANTHER" id="PTHR30534:SF0">
    <property type="entry name" value="FLAGELLAR MOTOR SWITCH PROTEIN FLIG"/>
    <property type="match status" value="1"/>
</dbReference>
<evidence type="ECO:0000256" key="7">
    <source>
        <dbReference type="ARBA" id="ARBA00022779"/>
    </source>
</evidence>
<evidence type="ECO:0000256" key="10">
    <source>
        <dbReference type="ARBA" id="ARBA00025598"/>
    </source>
</evidence>
<evidence type="ECO:0000313" key="14">
    <source>
        <dbReference type="EMBL" id="QDE30281.1"/>
    </source>
</evidence>
<dbReference type="InterPro" id="IPR032779">
    <property type="entry name" value="FliG_M"/>
</dbReference>
<dbReference type="PRINTS" id="PR00954">
    <property type="entry name" value="FLGMOTORFLIG"/>
</dbReference>
<keyword evidence="9" id="KW-0975">Bacterial flagellum</keyword>
<dbReference type="Gene3D" id="1.10.220.30">
    <property type="match status" value="3"/>
</dbReference>
<dbReference type="InterPro" id="IPR000090">
    <property type="entry name" value="Flg_Motor_Flig"/>
</dbReference>
<dbReference type="GO" id="GO:0071973">
    <property type="term" value="P:bacterial-type flagellum-dependent cell motility"/>
    <property type="evidence" value="ECO:0007669"/>
    <property type="project" value="InterPro"/>
</dbReference>
<evidence type="ECO:0000256" key="4">
    <source>
        <dbReference type="ARBA" id="ARBA00021870"/>
    </source>
</evidence>
<keyword evidence="14" id="KW-0966">Cell projection</keyword>
<feature type="domain" description="Flagellar motor switch protein FliG middle" evidence="12">
    <location>
        <begin position="121"/>
        <end position="192"/>
    </location>
</feature>
<sequence length="338" mass="37948">MQTKNELDIQMDNYSQAAMLLLSMGEEGAASVMSYLDKSDVQLLSHKMARLSSITQHEAEAVLSRFFDRYKEQSGIARASRSYLQKTLDIALGDRVAKSLIDSIYGDEIKILVKRLEWVEPQLLAREIAYEHSQLQAVLLGLLPAESAAHILKMLPLSNQDDVLVRIAQLGDLDRHVVDELRQLVERCMLMAMEKSHTQVAGVKQVADILNRFEGDREQLMEMIKLYDNKLADDVTDNMFDFIILGRQKQETLQTLLGIVPSETLAVALKGIEPELKVSLLNALPKRMSSAIETQMDALGGVPLSRAQGARKEVMNLAKQMLKDGEIKLQLFEEQVVV</sequence>
<keyword evidence="8" id="KW-0472">Membrane</keyword>
<dbReference type="Pfam" id="PF14842">
    <property type="entry name" value="FliG_N"/>
    <property type="match status" value="1"/>
</dbReference>
<feature type="domain" description="Flagellar motor switch protein FliG N-terminal" evidence="13">
    <location>
        <begin position="11"/>
        <end position="106"/>
    </location>
</feature>
<dbReference type="KEGG" id="spol:FH971_04415"/>
<proteinExistence type="inferred from homology"/>
<dbReference type="InterPro" id="IPR011002">
    <property type="entry name" value="FliG_a-hlx"/>
</dbReference>
<keyword evidence="15" id="KW-1185">Reference proteome</keyword>
<dbReference type="Pfam" id="PF14841">
    <property type="entry name" value="FliG_M"/>
    <property type="match status" value="1"/>
</dbReference>
<dbReference type="PANTHER" id="PTHR30534">
    <property type="entry name" value="FLAGELLAR MOTOR SWITCH PROTEIN FLIG"/>
    <property type="match status" value="1"/>
</dbReference>
<evidence type="ECO:0000256" key="5">
    <source>
        <dbReference type="ARBA" id="ARBA00022475"/>
    </source>
</evidence>
<evidence type="ECO:0000256" key="1">
    <source>
        <dbReference type="ARBA" id="ARBA00004117"/>
    </source>
</evidence>
<dbReference type="GO" id="GO:0005886">
    <property type="term" value="C:plasma membrane"/>
    <property type="evidence" value="ECO:0007669"/>
    <property type="project" value="UniProtKB-SubCell"/>
</dbReference>
<comment type="function">
    <text evidence="10">FliG is one of three proteins (FliG, FliN, FliM) that forms the rotor-mounted switch complex (C ring), located at the base of the basal body. This complex interacts with the CheY and CheZ chemotaxis proteins, in addition to contacting components of the motor that determine the direction of flagellar rotation.</text>
</comment>
<evidence type="ECO:0000313" key="15">
    <source>
        <dbReference type="Proteomes" id="UP000319809"/>
    </source>
</evidence>
<evidence type="ECO:0000256" key="3">
    <source>
        <dbReference type="ARBA" id="ARBA00010299"/>
    </source>
</evidence>
<feature type="domain" description="Flagellar motor switch protein FliG C-terminal" evidence="11">
    <location>
        <begin position="224"/>
        <end position="329"/>
    </location>
</feature>
<dbReference type="Pfam" id="PF01706">
    <property type="entry name" value="FliG_C"/>
    <property type="match status" value="1"/>
</dbReference>
<keyword evidence="7" id="KW-0283">Flagellar rotation</keyword>
<evidence type="ECO:0000256" key="2">
    <source>
        <dbReference type="ARBA" id="ARBA00004515"/>
    </source>
</evidence>
<dbReference type="GO" id="GO:0003774">
    <property type="term" value="F:cytoskeletal motor activity"/>
    <property type="evidence" value="ECO:0007669"/>
    <property type="project" value="InterPro"/>
</dbReference>
<organism evidence="14 15">
    <name type="scientific">Shewanella polaris</name>
    <dbReference type="NCBI Taxonomy" id="2588449"/>
    <lineage>
        <taxon>Bacteria</taxon>
        <taxon>Pseudomonadati</taxon>
        <taxon>Pseudomonadota</taxon>
        <taxon>Gammaproteobacteria</taxon>
        <taxon>Alteromonadales</taxon>
        <taxon>Shewanellaceae</taxon>
        <taxon>Shewanella</taxon>
    </lineage>
</organism>
<dbReference type="InterPro" id="IPR028263">
    <property type="entry name" value="FliG_N"/>
</dbReference>
<keyword evidence="14" id="KW-0969">Cilium</keyword>
<evidence type="ECO:0000259" key="13">
    <source>
        <dbReference type="Pfam" id="PF14842"/>
    </source>
</evidence>
<dbReference type="Proteomes" id="UP000319809">
    <property type="component" value="Chromosome"/>
</dbReference>
<accession>A0A4Y5YBX2</accession>
<dbReference type="SUPFAM" id="SSF48029">
    <property type="entry name" value="FliG"/>
    <property type="match status" value="2"/>
</dbReference>
<keyword evidence="14" id="KW-0282">Flagellum</keyword>
<evidence type="ECO:0000256" key="9">
    <source>
        <dbReference type="ARBA" id="ARBA00023143"/>
    </source>
</evidence>